<gene>
    <name evidence="2" type="ORF">DFP88_10136</name>
</gene>
<proteinExistence type="predicted"/>
<name>A0A318STT2_9RHOB</name>
<organism evidence="2 3">
    <name type="scientific">Pseudoroseicyclus aestuarii</name>
    <dbReference type="NCBI Taxonomy" id="1795041"/>
    <lineage>
        <taxon>Bacteria</taxon>
        <taxon>Pseudomonadati</taxon>
        <taxon>Pseudomonadota</taxon>
        <taxon>Alphaproteobacteria</taxon>
        <taxon>Rhodobacterales</taxon>
        <taxon>Paracoccaceae</taxon>
        <taxon>Pseudoroseicyclus</taxon>
    </lineage>
</organism>
<comment type="caution">
    <text evidence="2">The sequence shown here is derived from an EMBL/GenBank/DDBJ whole genome shotgun (WGS) entry which is preliminary data.</text>
</comment>
<dbReference type="OrthoDB" id="195732at2"/>
<feature type="signal peptide" evidence="1">
    <location>
        <begin position="1"/>
        <end position="24"/>
    </location>
</feature>
<feature type="chain" id="PRO_5016278240" evidence="1">
    <location>
        <begin position="25"/>
        <end position="194"/>
    </location>
</feature>
<evidence type="ECO:0000313" key="3">
    <source>
        <dbReference type="Proteomes" id="UP000248311"/>
    </source>
</evidence>
<evidence type="ECO:0000313" key="2">
    <source>
        <dbReference type="EMBL" id="PYE85371.1"/>
    </source>
</evidence>
<dbReference type="RefSeq" id="WP_146227383.1">
    <property type="nucleotide sequence ID" value="NZ_QJTE01000001.1"/>
</dbReference>
<keyword evidence="1" id="KW-0732">Signal</keyword>
<reference evidence="2 3" key="1">
    <citation type="submission" date="2018-06" db="EMBL/GenBank/DDBJ databases">
        <title>Genomic Encyclopedia of Type Strains, Phase III (KMG-III): the genomes of soil and plant-associated and newly described type strains.</title>
        <authorList>
            <person name="Whitman W."/>
        </authorList>
    </citation>
    <scope>NUCLEOTIDE SEQUENCE [LARGE SCALE GENOMIC DNA]</scope>
    <source>
        <strain evidence="2 3">CECT 9025</strain>
    </source>
</reference>
<protein>
    <submittedName>
        <fullName evidence="2">Uncharacterized protein</fullName>
    </submittedName>
</protein>
<sequence>MRRLAPVLALCAAILTLAPGPAGATEFSGAMEAFLRAQVRSWAQDPRLIDALREANQEHADYDLTEIRRLDQVWLEETEQTRQPLIDSVMSNGGSDFLRARQAEAGGSITEIILVDNKGLNVSATGVTSDYWQGDEAKFRESFNQGPEGIHFGSIEYDDSTRTYQAQVTFTVNDPETNRPLGAMIVAIDGEALM</sequence>
<evidence type="ECO:0000256" key="1">
    <source>
        <dbReference type="SAM" id="SignalP"/>
    </source>
</evidence>
<keyword evidence="3" id="KW-1185">Reference proteome</keyword>
<dbReference type="AlphaFoldDB" id="A0A318STT2"/>
<dbReference type="EMBL" id="QJTE01000001">
    <property type="protein sequence ID" value="PYE85371.1"/>
    <property type="molecule type" value="Genomic_DNA"/>
</dbReference>
<dbReference type="Proteomes" id="UP000248311">
    <property type="component" value="Unassembled WGS sequence"/>
</dbReference>
<accession>A0A318STT2</accession>